<dbReference type="InterPro" id="IPR032466">
    <property type="entry name" value="Metal_Hydrolase"/>
</dbReference>
<dbReference type="InterPro" id="IPR050378">
    <property type="entry name" value="Metallo-dep_Hydrolases_sf"/>
</dbReference>
<reference evidence="9 10" key="1">
    <citation type="submission" date="2018-12" db="EMBL/GenBank/DDBJ databases">
        <title>Genome sequence from the cellulolytic species, Caldicellulosiruptor changbaiensis.</title>
        <authorList>
            <person name="Blumer-Schuette S.E."/>
            <person name="Mendoza C."/>
        </authorList>
    </citation>
    <scope>NUCLEOTIDE SEQUENCE [LARGE SCALE GENOMIC DNA]</scope>
    <source>
        <strain evidence="9 10">CBS-Z</strain>
    </source>
</reference>
<dbReference type="EC" id="3.5.2.2" evidence="9"/>
<dbReference type="Gene3D" id="3.20.20.140">
    <property type="entry name" value="Metal-dependent hydrolases"/>
    <property type="match status" value="1"/>
</dbReference>
<sequence length="463" mass="51622">MKAYDMVIKNGIIVTATDVYKADIGIKNEKIIEIAKEIDSNSAGNVIDATDKYVFPGAIDVHTHLDMPFGGTVSSDNFETGTVAAAYGGTTTIIDFALQSKGESLKKALEIWHNKAQGKAFIDYGFHIAITDMNDEILDEMKELIKEGYPSFKLFMTYEGLRVNDDVLLKALLLAKEEGGLICVHAENFYIIDYLVKKFIREGKTHPKFHALSRPTIAEWEAVSRAVKIAQFANAPLYIVHLSCMEALKEVTYARNRGLPIMAETCPQYLLLSEERYEEEGFNGAKYVMSPPLRSSEHLQALWEGLKCGQLQVVSTDHCPFFLKGQKDLGKDSFDKIPNGAPGIELRLALLFSYGVMTKRITLQQFVEIISTNPAKIFGLYPQKGTIAIGSDADLVIFDPSIERRVTKELLHENVDYTPYEGFRITGLPVATIVRGEVVIKDGKLVGQKGYGKFLKRKNLMVV</sequence>
<name>A0A3T0D334_9FIRM</name>
<evidence type="ECO:0000313" key="10">
    <source>
        <dbReference type="Proteomes" id="UP000282930"/>
    </source>
</evidence>
<dbReference type="GO" id="GO:0005829">
    <property type="term" value="C:cytosol"/>
    <property type="evidence" value="ECO:0007669"/>
    <property type="project" value="TreeGrafter"/>
</dbReference>
<dbReference type="NCBIfam" id="TIGR02033">
    <property type="entry name" value="D-hydantoinase"/>
    <property type="match status" value="1"/>
</dbReference>
<dbReference type="CDD" id="cd01314">
    <property type="entry name" value="D-HYD"/>
    <property type="match status" value="1"/>
</dbReference>
<evidence type="ECO:0000259" key="8">
    <source>
        <dbReference type="Pfam" id="PF01979"/>
    </source>
</evidence>
<dbReference type="SUPFAM" id="SSF51556">
    <property type="entry name" value="Metallo-dependent hydrolases"/>
    <property type="match status" value="1"/>
</dbReference>
<dbReference type="AlphaFoldDB" id="A0A3T0D334"/>
<evidence type="ECO:0000256" key="1">
    <source>
        <dbReference type="ARBA" id="ARBA00001947"/>
    </source>
</evidence>
<comment type="cofactor">
    <cofactor evidence="1">
        <name>Zn(2+)</name>
        <dbReference type="ChEBI" id="CHEBI:29105"/>
    </cofactor>
</comment>
<proteinExistence type="inferred from homology"/>
<dbReference type="KEGG" id="ccha:ELD05_01755"/>
<keyword evidence="3" id="KW-0479">Metal-binding</keyword>
<keyword evidence="4 9" id="KW-0378">Hydrolase</keyword>
<dbReference type="InterPro" id="IPR011612">
    <property type="entry name" value="Urease_alpha_N_dom"/>
</dbReference>
<evidence type="ECO:0000256" key="4">
    <source>
        <dbReference type="ARBA" id="ARBA00022801"/>
    </source>
</evidence>
<accession>A0A3T0D334</accession>
<comment type="PTM">
    <text evidence="6">Carbamylation allows a single lysine to coordinate two divalent metal cations.</text>
</comment>
<dbReference type="SUPFAM" id="SSF51338">
    <property type="entry name" value="Composite domain of metallo-dependent hydrolases"/>
    <property type="match status" value="2"/>
</dbReference>
<comment type="similarity">
    <text evidence="2">Belongs to the metallo-dependent hydrolases superfamily. Hydantoinase/dihydropyrimidinase family.</text>
</comment>
<evidence type="ECO:0000259" key="7">
    <source>
        <dbReference type="Pfam" id="PF00449"/>
    </source>
</evidence>
<dbReference type="EMBL" id="CP034791">
    <property type="protein sequence ID" value="AZT89504.1"/>
    <property type="molecule type" value="Genomic_DNA"/>
</dbReference>
<feature type="modified residue" description="N6-carboxylysine" evidence="5">
    <location>
        <position position="142"/>
    </location>
</feature>
<dbReference type="InterPro" id="IPR011059">
    <property type="entry name" value="Metal-dep_hydrolase_composite"/>
</dbReference>
<dbReference type="Pfam" id="PF01979">
    <property type="entry name" value="Amidohydro_1"/>
    <property type="match status" value="1"/>
</dbReference>
<dbReference type="GO" id="GO:0046872">
    <property type="term" value="F:metal ion binding"/>
    <property type="evidence" value="ECO:0007669"/>
    <property type="project" value="UniProtKB-KW"/>
</dbReference>
<dbReference type="InterPro" id="IPR006680">
    <property type="entry name" value="Amidohydro-rel"/>
</dbReference>
<evidence type="ECO:0000256" key="5">
    <source>
        <dbReference type="PIRSR" id="PIRSR611612-50"/>
    </source>
</evidence>
<organism evidence="9 10">
    <name type="scientific">Caldicellulosiruptor changbaiensis</name>
    <dbReference type="NCBI Taxonomy" id="1222016"/>
    <lineage>
        <taxon>Bacteria</taxon>
        <taxon>Bacillati</taxon>
        <taxon>Bacillota</taxon>
        <taxon>Bacillota incertae sedis</taxon>
        <taxon>Caldicellulosiruptorales</taxon>
        <taxon>Caldicellulosiruptoraceae</taxon>
        <taxon>Caldicellulosiruptor</taxon>
    </lineage>
</organism>
<feature type="domain" description="Amidohydrolase-related" evidence="8">
    <location>
        <begin position="53"/>
        <end position="439"/>
    </location>
</feature>
<feature type="domain" description="Urease alpha-subunit N-terminal" evidence="7">
    <location>
        <begin position="3"/>
        <end position="40"/>
    </location>
</feature>
<evidence type="ECO:0000256" key="3">
    <source>
        <dbReference type="ARBA" id="ARBA00022723"/>
    </source>
</evidence>
<evidence type="ECO:0000256" key="6">
    <source>
        <dbReference type="PIRSR" id="PIRSR611778-50"/>
    </source>
</evidence>
<dbReference type="Gene3D" id="2.30.40.10">
    <property type="entry name" value="Urease, subunit C, domain 1"/>
    <property type="match status" value="1"/>
</dbReference>
<dbReference type="FunFam" id="3.20.20.140:FF:000076">
    <property type="entry name" value="Dihydropyrimidinase like 2"/>
    <property type="match status" value="1"/>
</dbReference>
<dbReference type="Pfam" id="PF00449">
    <property type="entry name" value="Urease_alpha"/>
    <property type="match status" value="1"/>
</dbReference>
<evidence type="ECO:0000313" key="9">
    <source>
        <dbReference type="EMBL" id="AZT89504.1"/>
    </source>
</evidence>
<evidence type="ECO:0000256" key="2">
    <source>
        <dbReference type="ARBA" id="ARBA00008829"/>
    </source>
</evidence>
<dbReference type="GO" id="GO:0004157">
    <property type="term" value="F:dihydropyrimidinase activity"/>
    <property type="evidence" value="ECO:0007669"/>
    <property type="project" value="UniProtKB-EC"/>
</dbReference>
<dbReference type="PANTHER" id="PTHR11647">
    <property type="entry name" value="HYDRANTOINASE/DIHYDROPYRIMIDINASE FAMILY MEMBER"/>
    <property type="match status" value="1"/>
</dbReference>
<dbReference type="InterPro" id="IPR011778">
    <property type="entry name" value="Hydantoinase/dihydroPyrase"/>
</dbReference>
<dbReference type="Proteomes" id="UP000282930">
    <property type="component" value="Chromosome"/>
</dbReference>
<gene>
    <name evidence="9" type="primary">hydA</name>
    <name evidence="9" type="ORF">ELD05_01755</name>
</gene>
<keyword evidence="10" id="KW-1185">Reference proteome</keyword>
<protein>
    <submittedName>
        <fullName evidence="9">Dihydropyrimidinase</fullName>
        <ecNumber evidence="9">3.5.2.2</ecNumber>
    </submittedName>
</protein>
<dbReference type="PANTHER" id="PTHR11647:SF1">
    <property type="entry name" value="COLLAPSIN RESPONSE MEDIATOR PROTEIN"/>
    <property type="match status" value="1"/>
</dbReference>
<feature type="modified residue" description="N6-carboxylysine" evidence="6">
    <location>
        <position position="153"/>
    </location>
</feature>
<comment type="PTM">
    <text evidence="5">Carbamylation allows a single lysine to coordinate two nickel ions.</text>
</comment>